<keyword evidence="2 5" id="KW-0812">Transmembrane</keyword>
<evidence type="ECO:0000256" key="3">
    <source>
        <dbReference type="ARBA" id="ARBA00022989"/>
    </source>
</evidence>
<dbReference type="InterPro" id="IPR019820">
    <property type="entry name" value="Sec-indep_translocase_CS"/>
</dbReference>
<dbReference type="RefSeq" id="WP_173059674.1">
    <property type="nucleotide sequence ID" value="NZ_AP022853.1"/>
</dbReference>
<organism evidence="7 8">
    <name type="scientific">Sulfurimicrobium lacus</name>
    <dbReference type="NCBI Taxonomy" id="2715678"/>
    <lineage>
        <taxon>Bacteria</taxon>
        <taxon>Pseudomonadati</taxon>
        <taxon>Pseudomonadota</taxon>
        <taxon>Betaproteobacteria</taxon>
        <taxon>Nitrosomonadales</taxon>
        <taxon>Sulfuricellaceae</taxon>
        <taxon>Sulfurimicrobium</taxon>
    </lineage>
</organism>
<dbReference type="NCBIfam" id="TIGR00945">
    <property type="entry name" value="tatC"/>
    <property type="match status" value="1"/>
</dbReference>
<dbReference type="GO" id="GO:0043953">
    <property type="term" value="P:protein transport by the Tat complex"/>
    <property type="evidence" value="ECO:0007669"/>
    <property type="project" value="UniProtKB-UniRule"/>
</dbReference>
<feature type="transmembrane region" description="Helical" evidence="5">
    <location>
        <begin position="217"/>
        <end position="237"/>
    </location>
</feature>
<dbReference type="HAMAP" id="MF_00902">
    <property type="entry name" value="TatC"/>
    <property type="match status" value="1"/>
</dbReference>
<dbReference type="PANTHER" id="PTHR30371:SF0">
    <property type="entry name" value="SEC-INDEPENDENT PROTEIN TRANSLOCASE PROTEIN TATC, CHLOROPLASTIC-RELATED"/>
    <property type="match status" value="1"/>
</dbReference>
<accession>A0A6F8V7A9</accession>
<protein>
    <recommendedName>
        <fullName evidence="5">Sec-independent protein translocase protein TatC</fullName>
    </recommendedName>
</protein>
<dbReference type="AlphaFoldDB" id="A0A6F8V7A9"/>
<feature type="transmembrane region" description="Helical" evidence="5">
    <location>
        <begin position="75"/>
        <end position="96"/>
    </location>
</feature>
<dbReference type="GO" id="GO:0065002">
    <property type="term" value="P:intracellular protein transmembrane transport"/>
    <property type="evidence" value="ECO:0007669"/>
    <property type="project" value="TreeGrafter"/>
</dbReference>
<feature type="transmembrane region" description="Helical" evidence="5">
    <location>
        <begin position="21"/>
        <end position="39"/>
    </location>
</feature>
<dbReference type="PROSITE" id="PS01218">
    <property type="entry name" value="TATC"/>
    <property type="match status" value="1"/>
</dbReference>
<dbReference type="PANTHER" id="PTHR30371">
    <property type="entry name" value="SEC-INDEPENDENT PROTEIN TRANSLOCASE PROTEIN TATC"/>
    <property type="match status" value="1"/>
</dbReference>
<dbReference type="Pfam" id="PF00902">
    <property type="entry name" value="TatC"/>
    <property type="match status" value="1"/>
</dbReference>
<feature type="region of interest" description="Disordered" evidence="6">
    <location>
        <begin position="244"/>
        <end position="277"/>
    </location>
</feature>
<comment type="subcellular location">
    <subcellularLocation>
        <location evidence="5">Cell membrane</location>
        <topology evidence="5">Multi-pass membrane protein</topology>
    </subcellularLocation>
    <subcellularLocation>
        <location evidence="1">Membrane</location>
        <topology evidence="1">Multi-pass membrane protein</topology>
    </subcellularLocation>
</comment>
<evidence type="ECO:0000256" key="6">
    <source>
        <dbReference type="SAM" id="MobiDB-lite"/>
    </source>
</evidence>
<dbReference type="KEGG" id="slac:SKTS_04300"/>
<dbReference type="InterPro" id="IPR002033">
    <property type="entry name" value="TatC"/>
</dbReference>
<keyword evidence="5" id="KW-1003">Cell membrane</keyword>
<evidence type="ECO:0000313" key="7">
    <source>
        <dbReference type="EMBL" id="BCB25544.1"/>
    </source>
</evidence>
<comment type="subunit">
    <text evidence="5">The Tat system comprises two distinct complexes: a TatABC complex, containing multiple copies of TatA, TatB and TatC subunits, and a separate TatA complex, containing only TatA subunits. Substrates initially bind to the TatABC complex, which probably triggers association of the separate TatA complex to form the active translocon.</text>
</comment>
<feature type="compositionally biased region" description="Basic and acidic residues" evidence="6">
    <location>
        <begin position="249"/>
        <end position="277"/>
    </location>
</feature>
<dbReference type="PRINTS" id="PR01840">
    <property type="entry name" value="TATCFAMILY"/>
</dbReference>
<feature type="transmembrane region" description="Helical" evidence="5">
    <location>
        <begin position="193"/>
        <end position="211"/>
    </location>
</feature>
<keyword evidence="5" id="KW-0811">Translocation</keyword>
<evidence type="ECO:0000256" key="2">
    <source>
        <dbReference type="ARBA" id="ARBA00022692"/>
    </source>
</evidence>
<name>A0A6F8V7A9_9PROT</name>
<keyword evidence="5" id="KW-0813">Transport</keyword>
<sequence length="277" mass="30640">MNASEPSETFISHLIELRTRLVRAIIAVVLVFICLFPFAKDLYALLAHPLLAHLPKGGQMIATDVTTPFFVPMKVAMMTSFLISLPYVLYQIWSFIAPGLYAHEKRLVWPLLVASTLLFLCGMAFAYFLVFPVIFGFMSSVAPEGVAVMTDINKYLDFVLTLFMAFGVTFEVPVAVILLVKMGVVSVAKLREVRPYVIVGAFIIGAIFTPPDVVSQIMLAVPLWLLYEAGIIVASMMGRSAAEAPAQESDYRPLDEQEMERELDAIEHEQDKPGTGA</sequence>
<keyword evidence="5" id="KW-0653">Protein transport</keyword>
<comment type="similarity">
    <text evidence="5">Belongs to the TatC family.</text>
</comment>
<reference evidence="8" key="1">
    <citation type="submission" date="2020-03" db="EMBL/GenBank/DDBJ databases">
        <title>Complete genome sequence of sulfur-oxidizing bacterium skT11.</title>
        <authorList>
            <person name="Kanda M."/>
            <person name="Kojima H."/>
            <person name="Fukui M."/>
        </authorList>
    </citation>
    <scope>NUCLEOTIDE SEQUENCE [LARGE SCALE GENOMIC DNA]</scope>
    <source>
        <strain evidence="8">skT11</strain>
    </source>
</reference>
<dbReference type="GO" id="GO:0009977">
    <property type="term" value="F:proton motive force dependent protein transmembrane transporter activity"/>
    <property type="evidence" value="ECO:0007669"/>
    <property type="project" value="TreeGrafter"/>
</dbReference>
<evidence type="ECO:0000256" key="1">
    <source>
        <dbReference type="ARBA" id="ARBA00004141"/>
    </source>
</evidence>
<comment type="function">
    <text evidence="5">Part of the twin-arginine translocation (Tat) system that transports large folded proteins containing a characteristic twin-arginine motif in their signal peptide across membranes. Together with TatB, TatC is part of a receptor directly interacting with Tat signal peptides.</text>
</comment>
<proteinExistence type="inferred from homology"/>
<dbReference type="EMBL" id="AP022853">
    <property type="protein sequence ID" value="BCB25544.1"/>
    <property type="molecule type" value="Genomic_DNA"/>
</dbReference>
<feature type="transmembrane region" description="Helical" evidence="5">
    <location>
        <begin position="158"/>
        <end position="181"/>
    </location>
</feature>
<evidence type="ECO:0000313" key="8">
    <source>
        <dbReference type="Proteomes" id="UP000502260"/>
    </source>
</evidence>
<keyword evidence="8" id="KW-1185">Reference proteome</keyword>
<keyword evidence="4 5" id="KW-0472">Membrane</keyword>
<evidence type="ECO:0000256" key="4">
    <source>
        <dbReference type="ARBA" id="ARBA00023136"/>
    </source>
</evidence>
<dbReference type="Proteomes" id="UP000502260">
    <property type="component" value="Chromosome"/>
</dbReference>
<feature type="transmembrane region" description="Helical" evidence="5">
    <location>
        <begin position="108"/>
        <end position="138"/>
    </location>
</feature>
<evidence type="ECO:0000256" key="5">
    <source>
        <dbReference type="HAMAP-Rule" id="MF_00902"/>
    </source>
</evidence>
<gene>
    <name evidence="5 7" type="primary">tatC</name>
    <name evidence="7" type="ORF">SKTS_04300</name>
</gene>
<keyword evidence="3 5" id="KW-1133">Transmembrane helix</keyword>
<dbReference type="GO" id="GO:0033281">
    <property type="term" value="C:TAT protein transport complex"/>
    <property type="evidence" value="ECO:0007669"/>
    <property type="project" value="UniProtKB-UniRule"/>
</dbReference>